<gene>
    <name evidence="1" type="ORF">FJZ47_16880</name>
</gene>
<evidence type="ECO:0000313" key="2">
    <source>
        <dbReference type="Proteomes" id="UP000712673"/>
    </source>
</evidence>
<keyword evidence="1" id="KW-0255">Endonuclease</keyword>
<name>A0A937W4V5_UNCTE</name>
<dbReference type="Proteomes" id="UP000712673">
    <property type="component" value="Unassembled WGS sequence"/>
</dbReference>
<organism evidence="1 2">
    <name type="scientific">Tectimicrobiota bacterium</name>
    <dbReference type="NCBI Taxonomy" id="2528274"/>
    <lineage>
        <taxon>Bacteria</taxon>
        <taxon>Pseudomonadati</taxon>
        <taxon>Nitrospinota/Tectimicrobiota group</taxon>
        <taxon>Candidatus Tectimicrobiota</taxon>
    </lineage>
</organism>
<comment type="caution">
    <text evidence="1">The sequence shown here is derived from an EMBL/GenBank/DDBJ whole genome shotgun (WGS) entry which is preliminary data.</text>
</comment>
<dbReference type="AlphaFoldDB" id="A0A937W4V5"/>
<dbReference type="EMBL" id="VGLS01000582">
    <property type="protein sequence ID" value="MBM3225459.1"/>
    <property type="molecule type" value="Genomic_DNA"/>
</dbReference>
<reference evidence="1" key="1">
    <citation type="submission" date="2019-03" db="EMBL/GenBank/DDBJ databases">
        <title>Lake Tanganyika Metagenome-Assembled Genomes (MAGs).</title>
        <authorList>
            <person name="Tran P."/>
        </authorList>
    </citation>
    <scope>NUCLEOTIDE SEQUENCE</scope>
    <source>
        <strain evidence="1">K_DeepCast_65m_m2_066</strain>
    </source>
</reference>
<keyword evidence="1" id="KW-0540">Nuclease</keyword>
<keyword evidence="1" id="KW-0378">Hydrolase</keyword>
<protein>
    <submittedName>
        <fullName evidence="1">HNH endonuclease</fullName>
    </submittedName>
</protein>
<proteinExistence type="predicted"/>
<sequence>MLVYFGYPQAHIVFDNLCLACSTCNRYKASRQAAVALLLGHTVPLFHPQRQLWKEHFAWNTDATMILDLTPIGQATIEALRMNRPALIRLRRMWVQMGEHPPRMT</sequence>
<dbReference type="GO" id="GO:0004519">
    <property type="term" value="F:endonuclease activity"/>
    <property type="evidence" value="ECO:0007669"/>
    <property type="project" value="UniProtKB-KW"/>
</dbReference>
<evidence type="ECO:0000313" key="1">
    <source>
        <dbReference type="EMBL" id="MBM3225459.1"/>
    </source>
</evidence>
<accession>A0A937W4V5</accession>